<dbReference type="OrthoDB" id="5401170at2759"/>
<dbReference type="Proteomes" id="UP001140562">
    <property type="component" value="Unassembled WGS sequence"/>
</dbReference>
<reference evidence="1" key="1">
    <citation type="submission" date="2022-10" db="EMBL/GenBank/DDBJ databases">
        <title>Tapping the CABI collections for fungal endophytes: first genome assemblies for Collariella, Neodidymelliopsis, Ascochyta clinopodiicola, Didymella pomorum, Didymosphaeria variabile, Neocosmospora piperis and Neocucurbitaria cava.</title>
        <authorList>
            <person name="Hill R."/>
        </authorList>
    </citation>
    <scope>NUCLEOTIDE SEQUENCE</scope>
    <source>
        <strain evidence="1">IMI 360193</strain>
    </source>
</reference>
<dbReference type="EMBL" id="JAPEUV010000054">
    <property type="protein sequence ID" value="KAJ4335986.1"/>
    <property type="molecule type" value="Genomic_DNA"/>
</dbReference>
<proteinExistence type="predicted"/>
<comment type="caution">
    <text evidence="1">The sequence shown here is derived from an EMBL/GenBank/DDBJ whole genome shotgun (WGS) entry which is preliminary data.</text>
</comment>
<name>A0A9W8WYF2_9PLEO</name>
<keyword evidence="2" id="KW-1185">Reference proteome</keyword>
<protein>
    <submittedName>
        <fullName evidence="1">Uncharacterized protein</fullName>
    </submittedName>
</protein>
<accession>A0A9W8WYF2</accession>
<evidence type="ECO:0000313" key="2">
    <source>
        <dbReference type="Proteomes" id="UP001140562"/>
    </source>
</evidence>
<evidence type="ECO:0000313" key="1">
    <source>
        <dbReference type="EMBL" id="KAJ4335986.1"/>
    </source>
</evidence>
<sequence length="118" mass="13364">MVQLTASRVRATQESIEEYKGLIADYEDALRRSPSTEENESLLARTRRDLSRCTQPSRRLNYDTKQERKALDRLGAQQCANAPWLLGFAQGQLCPGIHAEAITEGYCAFLLTLRYQIG</sequence>
<gene>
    <name evidence="1" type="ORF">N0V87_005707</name>
</gene>
<dbReference type="AlphaFoldDB" id="A0A9W8WYF2"/>
<organism evidence="1 2">
    <name type="scientific">Didymella glomerata</name>
    <dbReference type="NCBI Taxonomy" id="749621"/>
    <lineage>
        <taxon>Eukaryota</taxon>
        <taxon>Fungi</taxon>
        <taxon>Dikarya</taxon>
        <taxon>Ascomycota</taxon>
        <taxon>Pezizomycotina</taxon>
        <taxon>Dothideomycetes</taxon>
        <taxon>Pleosporomycetidae</taxon>
        <taxon>Pleosporales</taxon>
        <taxon>Pleosporineae</taxon>
        <taxon>Didymellaceae</taxon>
        <taxon>Didymella</taxon>
    </lineage>
</organism>